<gene>
    <name evidence="2" type="ORF">A9Q75_05260</name>
</gene>
<evidence type="ECO:0000313" key="2">
    <source>
        <dbReference type="EMBL" id="OUR82699.1"/>
    </source>
</evidence>
<accession>A0A1Y5EJH8</accession>
<evidence type="ECO:0000256" key="1">
    <source>
        <dbReference type="SAM" id="MobiDB-lite"/>
    </source>
</evidence>
<sequence length="62" mass="7023">MNKHNEAKTSQVSNTTSNEENFSHEATFNSDAEFSSNFAVNLLKNRLYADQEANNCYVLGYN</sequence>
<dbReference type="Proteomes" id="UP000243053">
    <property type="component" value="Unassembled WGS sequence"/>
</dbReference>
<name>A0A1Y5EJH8_COLPS</name>
<organism evidence="2 3">
    <name type="scientific">Colwellia psychrerythraea</name>
    <name type="common">Vibrio psychroerythus</name>
    <dbReference type="NCBI Taxonomy" id="28229"/>
    <lineage>
        <taxon>Bacteria</taxon>
        <taxon>Pseudomonadati</taxon>
        <taxon>Pseudomonadota</taxon>
        <taxon>Gammaproteobacteria</taxon>
        <taxon>Alteromonadales</taxon>
        <taxon>Colwelliaceae</taxon>
        <taxon>Colwellia</taxon>
    </lineage>
</organism>
<evidence type="ECO:0000313" key="3">
    <source>
        <dbReference type="Proteomes" id="UP000243053"/>
    </source>
</evidence>
<feature type="compositionally biased region" description="Polar residues" evidence="1">
    <location>
        <begin position="8"/>
        <end position="26"/>
    </location>
</feature>
<comment type="caution">
    <text evidence="2">The sequence shown here is derived from an EMBL/GenBank/DDBJ whole genome shotgun (WGS) entry which is preliminary data.</text>
</comment>
<dbReference type="EMBL" id="MAAF01000036">
    <property type="protein sequence ID" value="OUR82699.1"/>
    <property type="molecule type" value="Genomic_DNA"/>
</dbReference>
<protein>
    <submittedName>
        <fullName evidence="2">Uncharacterized protein</fullName>
    </submittedName>
</protein>
<proteinExistence type="predicted"/>
<dbReference type="AlphaFoldDB" id="A0A1Y5EJH8"/>
<feature type="region of interest" description="Disordered" evidence="1">
    <location>
        <begin position="1"/>
        <end position="26"/>
    </location>
</feature>
<reference evidence="3" key="1">
    <citation type="journal article" date="2017" name="Proc. Natl. Acad. Sci. U.S.A.">
        <title>Simulation of Deepwater Horizon oil plume reveals substrate specialization within a complex community of hydrocarbon degraders.</title>
        <authorList>
            <person name="Hu P."/>
            <person name="Dubinsky E.A."/>
            <person name="Probst A.J."/>
            <person name="Wang J."/>
            <person name="Sieber C.M.K."/>
            <person name="Tom L.M."/>
            <person name="Gardinali P."/>
            <person name="Banfield J.F."/>
            <person name="Atlas R.M."/>
            <person name="Andersen G.L."/>
        </authorList>
    </citation>
    <scope>NUCLEOTIDE SEQUENCE [LARGE SCALE GENOMIC DNA]</scope>
</reference>